<dbReference type="RefSeq" id="WP_055247949.1">
    <property type="nucleotide sequence ID" value="NZ_BSCI01000001.1"/>
</dbReference>
<name>A0A174AED2_9FIRM</name>
<accession>A0A174AED2</accession>
<protein>
    <submittedName>
        <fullName evidence="1">Uncharacterized protein</fullName>
    </submittedName>
</protein>
<gene>
    <name evidence="1" type="ORF">comes_02470</name>
</gene>
<dbReference type="EMBL" id="BSCI01000001">
    <property type="protein sequence ID" value="GLG85702.1"/>
    <property type="molecule type" value="Genomic_DNA"/>
</dbReference>
<evidence type="ECO:0000313" key="2">
    <source>
        <dbReference type="Proteomes" id="UP001145109"/>
    </source>
</evidence>
<proteinExistence type="predicted"/>
<reference evidence="1" key="1">
    <citation type="submission" date="2022-09" db="EMBL/GenBank/DDBJ databases">
        <title>Draft genome sequence of Coprococcus comes strain 31264.</title>
        <authorList>
            <person name="Atsushi H."/>
            <person name="Moriya O."/>
            <person name="Mitsuo S."/>
        </authorList>
    </citation>
    <scope>NUCLEOTIDE SEQUENCE</scope>
    <source>
        <strain evidence="1">JCM 31264</strain>
    </source>
</reference>
<evidence type="ECO:0000313" key="1">
    <source>
        <dbReference type="EMBL" id="GLG85702.1"/>
    </source>
</evidence>
<comment type="caution">
    <text evidence="1">The sequence shown here is derived from an EMBL/GenBank/DDBJ whole genome shotgun (WGS) entry which is preliminary data.</text>
</comment>
<sequence length="180" mass="20945">MSSSIFLSYPRPFKKRQEEFIERIIHYFEERELQPRTLGVTDYDMDAPLTAIRRLMLESNGLVTIAFRRSLIKQGTGKPISDIGEEEYDLSNKWLTSPYCQIEPAMAFQLGLPVLILREKGVIAEGILEKGVLGVYMPEFDLNCNLDDYFKSKEWIQIIQKWEGYVRKVVDNKGKPPMLY</sequence>
<dbReference type="Proteomes" id="UP001145109">
    <property type="component" value="Unassembled WGS sequence"/>
</dbReference>
<organism evidence="1 2">
    <name type="scientific">Coprococcus comes</name>
    <dbReference type="NCBI Taxonomy" id="410072"/>
    <lineage>
        <taxon>Bacteria</taxon>
        <taxon>Bacillati</taxon>
        <taxon>Bacillota</taxon>
        <taxon>Clostridia</taxon>
        <taxon>Lachnospirales</taxon>
        <taxon>Lachnospiraceae</taxon>
        <taxon>Coprococcus</taxon>
    </lineage>
</organism>
<dbReference type="AlphaFoldDB" id="A0A174AED2"/>
<reference evidence="1" key="2">
    <citation type="submission" date="2022-11" db="EMBL/GenBank/DDBJ databases">
        <title>Draft genome sequence of Coprococcus comes strain 31264.</title>
        <authorList>
            <person name="Hisatomi A."/>
            <person name="Ohkuma M."/>
            <person name="Sakamoto M."/>
        </authorList>
    </citation>
    <scope>NUCLEOTIDE SEQUENCE</scope>
    <source>
        <strain evidence="1">JCM 31264</strain>
    </source>
</reference>